<feature type="domain" description="Replication-associated protein G2P N-terminal" evidence="2">
    <location>
        <begin position="135"/>
        <end position="356"/>
    </location>
</feature>
<comment type="caution">
    <text evidence="3">The sequence shown here is derived from an EMBL/GenBank/DDBJ whole genome shotgun (WGS) entry which is preliminary data.</text>
</comment>
<dbReference type="InterPro" id="IPR022686">
    <property type="entry name" value="G2P_N"/>
</dbReference>
<dbReference type="InterPro" id="IPR006516">
    <property type="entry name" value="G2P"/>
</dbReference>
<evidence type="ECO:0000313" key="4">
    <source>
        <dbReference type="Proteomes" id="UP001158297"/>
    </source>
</evidence>
<reference evidence="3" key="1">
    <citation type="submission" date="2022-09" db="EMBL/GenBank/DDBJ databases">
        <title>Intensive care unit water sources are persistently colonized with multi-drug resistant bacteria and are the site of extensive horizontal gene transfer of antibiotic resistance genes.</title>
        <authorList>
            <person name="Diorio-Toth L."/>
        </authorList>
    </citation>
    <scope>NUCLEOTIDE SEQUENCE</scope>
    <source>
        <strain evidence="3">GD04130</strain>
    </source>
</reference>
<dbReference type="GO" id="GO:0006260">
    <property type="term" value="P:DNA replication"/>
    <property type="evidence" value="ECO:0007669"/>
    <property type="project" value="InterPro"/>
</dbReference>
<proteinExistence type="predicted"/>
<name>A0AA42L2C2_9BURK</name>
<accession>A0AA42L2C2</accession>
<sequence>MEKHQNTPARSNEKTAKLFNLKPLAAGVRQSVRDTGMRAAKGTKGAKRDGGDRNTITNTSNRDDDALIGEDIAATSCDPHHDTDADGLYGGMGSADVGFDDLTDPDDTEVHRVHAYHDLMAEVEADLQHIASCLMVDTLALEVPGIANVDATELKRAYGQFDEDGALKDDSDWRKGSLKAPTGKQSLRVRHVKKTKCLHIEGSNAINKQGQNVVSSGDVTMLAYEMCRDVHQKLNLKLPVQVGYELVHGRLVKVTRIDVVLLLTVPDGMTKATLINALALAGIRAGINSSLFVNESVYFDQNSQVEGSKIYDKTAELKRARKGGLPDVEGVELLLELNKNTVRLEAVFRVKKLLQVAKKLGKPLEPATFTKEVLAQMVLDLLNKNVCHGQVFRRLQTEELRAIPLPYRSTVAHWQNGMELLDMVASERVLKEQARYIWQKHQIDIAAPPPDTVNEALSLVDVMAPKKFIPVPTLIRDNPNLFHTVDMEKHRKKLAEQLATSLGED</sequence>
<organism evidence="3 4">
    <name type="scientific">Comamonas aquatica</name>
    <dbReference type="NCBI Taxonomy" id="225991"/>
    <lineage>
        <taxon>Bacteria</taxon>
        <taxon>Pseudomonadati</taxon>
        <taxon>Pseudomonadota</taxon>
        <taxon>Betaproteobacteria</taxon>
        <taxon>Burkholderiales</taxon>
        <taxon>Comamonadaceae</taxon>
        <taxon>Comamonas</taxon>
    </lineage>
</organism>
<dbReference type="Proteomes" id="UP001158297">
    <property type="component" value="Unassembled WGS sequence"/>
</dbReference>
<evidence type="ECO:0000256" key="1">
    <source>
        <dbReference type="SAM" id="MobiDB-lite"/>
    </source>
</evidence>
<evidence type="ECO:0000259" key="2">
    <source>
        <dbReference type="Pfam" id="PF05144"/>
    </source>
</evidence>
<gene>
    <name evidence="3" type="ORF">N7330_04700</name>
</gene>
<dbReference type="Pfam" id="PF05144">
    <property type="entry name" value="Phage_CRI"/>
    <property type="match status" value="1"/>
</dbReference>
<dbReference type="RefSeq" id="WP_279859792.1">
    <property type="nucleotide sequence ID" value="NZ_JAODZU010000003.1"/>
</dbReference>
<feature type="region of interest" description="Disordered" evidence="1">
    <location>
        <begin position="27"/>
        <end position="63"/>
    </location>
</feature>
<dbReference type="NCBIfam" id="TIGR01629">
    <property type="entry name" value="rep_II_X"/>
    <property type="match status" value="1"/>
</dbReference>
<dbReference type="AlphaFoldDB" id="A0AA42L2C2"/>
<protein>
    <submittedName>
        <fullName evidence="3">Phage/plasmid replication protein, II/X family</fullName>
    </submittedName>
</protein>
<dbReference type="EMBL" id="JAODZU010000003">
    <property type="protein sequence ID" value="MDH0362360.1"/>
    <property type="molecule type" value="Genomic_DNA"/>
</dbReference>
<evidence type="ECO:0000313" key="3">
    <source>
        <dbReference type="EMBL" id="MDH0362360.1"/>
    </source>
</evidence>